<evidence type="ECO:0000256" key="2">
    <source>
        <dbReference type="ARBA" id="ARBA00007543"/>
    </source>
</evidence>
<feature type="transmembrane region" description="Helical" evidence="7">
    <location>
        <begin position="266"/>
        <end position="290"/>
    </location>
</feature>
<reference evidence="8 9" key="1">
    <citation type="submission" date="2021-09" db="EMBL/GenBank/DDBJ databases">
        <title>Isoptericola luteus sp. nov., a novel bacterium isolated from Harbin, the capital city of Heilongjiang province.</title>
        <authorList>
            <person name="Li J."/>
        </authorList>
    </citation>
    <scope>NUCLEOTIDE SEQUENCE [LARGE SCALE GENOMIC DNA]</scope>
    <source>
        <strain evidence="8 9">NEAU-Y5</strain>
    </source>
</reference>
<comment type="subcellular location">
    <subcellularLocation>
        <location evidence="1">Cell membrane</location>
        <topology evidence="1">Multi-pass membrane protein</topology>
    </subcellularLocation>
</comment>
<sequence length="336" mass="33787">MNALGWGLLLAMLLAGWALLDGAVQGAGQVARGIGGRDDGRRRLVLATVAPFLLLGEVWLVAAAGVLVGAFAHVEGVLWRAAYPVVVALLVAWVVRDAALWLRSRLGSPRWRRGWDAVGQGASFAFPATFGALAGVAWTQLSAVSPDVAADAPVAVGAGPGLARVLELGLPVVLAGLVALAARVHGALVVARRAPEGVAVVARRRARTALVPAAALATLAALGALGVAALGTTSALVGAVVLLGAAGAALAARFDLDRGAYRRPVVAWSGPVLALAPVVATAAVVGPHVVASAAPASVLHGLTWPVLGAFAAVVVAQAVSWKVLVRPLGPRTTVFL</sequence>
<keyword evidence="5 7" id="KW-1133">Transmembrane helix</keyword>
<name>A0ABS7ZHF6_9MICO</name>
<dbReference type="Proteomes" id="UP001319870">
    <property type="component" value="Unassembled WGS sequence"/>
</dbReference>
<keyword evidence="3" id="KW-1003">Cell membrane</keyword>
<feature type="transmembrane region" description="Helical" evidence="7">
    <location>
        <begin position="168"/>
        <end position="190"/>
    </location>
</feature>
<accession>A0ABS7ZHF6</accession>
<gene>
    <name evidence="8" type="ORF">LEP48_14035</name>
</gene>
<evidence type="ECO:0000256" key="5">
    <source>
        <dbReference type="ARBA" id="ARBA00022989"/>
    </source>
</evidence>
<feature type="transmembrane region" description="Helical" evidence="7">
    <location>
        <begin position="302"/>
        <end position="321"/>
    </location>
</feature>
<protein>
    <submittedName>
        <fullName evidence="8">Cytochrome d ubiquinol oxidase subunit II</fullName>
    </submittedName>
</protein>
<feature type="transmembrane region" description="Helical" evidence="7">
    <location>
        <begin position="77"/>
        <end position="96"/>
    </location>
</feature>
<dbReference type="PANTHER" id="PTHR43141:SF4">
    <property type="entry name" value="CYTOCHROME BD2 SUBUNIT II"/>
    <property type="match status" value="1"/>
</dbReference>
<evidence type="ECO:0000256" key="7">
    <source>
        <dbReference type="SAM" id="Phobius"/>
    </source>
</evidence>
<feature type="transmembrane region" description="Helical" evidence="7">
    <location>
        <begin position="44"/>
        <end position="71"/>
    </location>
</feature>
<evidence type="ECO:0000256" key="6">
    <source>
        <dbReference type="ARBA" id="ARBA00023136"/>
    </source>
</evidence>
<feature type="transmembrane region" description="Helical" evidence="7">
    <location>
        <begin position="236"/>
        <end position="254"/>
    </location>
</feature>
<comment type="similarity">
    <text evidence="2">Belongs to the cytochrome ubiquinol oxidase subunit 2 family.</text>
</comment>
<dbReference type="InterPro" id="IPR003317">
    <property type="entry name" value="Cyt-d_oxidase_su2"/>
</dbReference>
<evidence type="ECO:0000313" key="9">
    <source>
        <dbReference type="Proteomes" id="UP001319870"/>
    </source>
</evidence>
<evidence type="ECO:0000313" key="8">
    <source>
        <dbReference type="EMBL" id="MCA5894458.1"/>
    </source>
</evidence>
<evidence type="ECO:0000256" key="4">
    <source>
        <dbReference type="ARBA" id="ARBA00022692"/>
    </source>
</evidence>
<keyword evidence="4 7" id="KW-0812">Transmembrane</keyword>
<keyword evidence="9" id="KW-1185">Reference proteome</keyword>
<dbReference type="EMBL" id="JAIXCQ010000010">
    <property type="protein sequence ID" value="MCA5894458.1"/>
    <property type="molecule type" value="Genomic_DNA"/>
</dbReference>
<feature type="transmembrane region" description="Helical" evidence="7">
    <location>
        <begin position="117"/>
        <end position="138"/>
    </location>
</feature>
<evidence type="ECO:0000256" key="1">
    <source>
        <dbReference type="ARBA" id="ARBA00004651"/>
    </source>
</evidence>
<dbReference type="Pfam" id="PF02322">
    <property type="entry name" value="Cyt_bd_oxida_II"/>
    <property type="match status" value="1"/>
</dbReference>
<dbReference type="RefSeq" id="WP_225566225.1">
    <property type="nucleotide sequence ID" value="NZ_JAIXCQ010000010.1"/>
</dbReference>
<dbReference type="PANTHER" id="PTHR43141">
    <property type="entry name" value="CYTOCHROME BD2 SUBUNIT II"/>
    <property type="match status" value="1"/>
</dbReference>
<feature type="transmembrane region" description="Helical" evidence="7">
    <location>
        <begin position="6"/>
        <end position="24"/>
    </location>
</feature>
<feature type="transmembrane region" description="Helical" evidence="7">
    <location>
        <begin position="210"/>
        <end position="230"/>
    </location>
</feature>
<proteinExistence type="inferred from homology"/>
<keyword evidence="6 7" id="KW-0472">Membrane</keyword>
<evidence type="ECO:0000256" key="3">
    <source>
        <dbReference type="ARBA" id="ARBA00022475"/>
    </source>
</evidence>
<comment type="caution">
    <text evidence="8">The sequence shown here is derived from an EMBL/GenBank/DDBJ whole genome shotgun (WGS) entry which is preliminary data.</text>
</comment>
<organism evidence="8 9">
    <name type="scientific">Isoptericola luteus</name>
    <dbReference type="NCBI Taxonomy" id="2879484"/>
    <lineage>
        <taxon>Bacteria</taxon>
        <taxon>Bacillati</taxon>
        <taxon>Actinomycetota</taxon>
        <taxon>Actinomycetes</taxon>
        <taxon>Micrococcales</taxon>
        <taxon>Promicromonosporaceae</taxon>
        <taxon>Isoptericola</taxon>
    </lineage>
</organism>